<dbReference type="CDD" id="cd07331">
    <property type="entry name" value="M48C_Oma1_like"/>
    <property type="match status" value="1"/>
</dbReference>
<evidence type="ECO:0000256" key="1">
    <source>
        <dbReference type="ARBA" id="ARBA00022670"/>
    </source>
</evidence>
<evidence type="ECO:0000256" key="5">
    <source>
        <dbReference type="ARBA" id="ARBA00023049"/>
    </source>
</evidence>
<keyword evidence="3 6" id="KW-0378">Hydrolase</keyword>
<dbReference type="GO" id="GO:0051603">
    <property type="term" value="P:proteolysis involved in protein catabolic process"/>
    <property type="evidence" value="ECO:0007669"/>
    <property type="project" value="TreeGrafter"/>
</dbReference>
<sequence>MMSFDPNMQSPQQRGIGSRLIVAGLIILFGLFMFMSQSQENPVTGEKQHVSITPAQEVSLGLESAPEMAREMGGELPVSDPRTQEVQKMGNWIVNHTQAKKSPWKFEFHLLADADTVNAFALPGGQIFITWGLLKELQTEAQLAGVLSHEMGHVIERHAAQQMSKSQLGQFFILAVGTAASDSQGQGGGYNATMLASLVNQMIQLRYSRHDESEADQWGLKLMEETGYDPRAMIEVMEILKKAGGKSQTPAIFQTHPDPDLRIEQIKAYLKEHPPGPNVTEGKNLKELFRNSSVQEQQRQPSLLELLQQLQR</sequence>
<comment type="cofactor">
    <cofactor evidence="6">
        <name>Zn(2+)</name>
        <dbReference type="ChEBI" id="CHEBI:29105"/>
    </cofactor>
    <text evidence="6">Binds 1 zinc ion per subunit.</text>
</comment>
<dbReference type="Proteomes" id="UP000031307">
    <property type="component" value="Unassembled WGS sequence"/>
</dbReference>
<dbReference type="InterPro" id="IPR051156">
    <property type="entry name" value="Mito/Outer_Membr_Metalloprot"/>
</dbReference>
<gene>
    <name evidence="8" type="ORF">DB43_EJ00200</name>
</gene>
<keyword evidence="2" id="KW-0479">Metal-binding</keyword>
<reference evidence="8 9" key="1">
    <citation type="journal article" date="2014" name="Mol. Biol. Evol.">
        <title>Massive expansion of Ubiquitination-related gene families within the Chlamydiae.</title>
        <authorList>
            <person name="Domman D."/>
            <person name="Collingro A."/>
            <person name="Lagkouvardos I."/>
            <person name="Gehre L."/>
            <person name="Weinmaier T."/>
            <person name="Rattei T."/>
            <person name="Subtil A."/>
            <person name="Horn M."/>
        </authorList>
    </citation>
    <scope>NUCLEOTIDE SEQUENCE [LARGE SCALE GENOMIC DNA]</scope>
    <source>
        <strain evidence="8 9">OEW1</strain>
    </source>
</reference>
<evidence type="ECO:0000313" key="9">
    <source>
        <dbReference type="Proteomes" id="UP000031307"/>
    </source>
</evidence>
<dbReference type="AlphaFoldDB" id="A0A0C1EPT2"/>
<proteinExistence type="inferred from homology"/>
<dbReference type="PANTHER" id="PTHR22726">
    <property type="entry name" value="METALLOENDOPEPTIDASE OMA1"/>
    <property type="match status" value="1"/>
</dbReference>
<dbReference type="PATRIC" id="fig|83552.4.peg.564"/>
<organism evidence="8 9">
    <name type="scientific">Parachlamydia acanthamoebae</name>
    <dbReference type="NCBI Taxonomy" id="83552"/>
    <lineage>
        <taxon>Bacteria</taxon>
        <taxon>Pseudomonadati</taxon>
        <taxon>Chlamydiota</taxon>
        <taxon>Chlamydiia</taxon>
        <taxon>Parachlamydiales</taxon>
        <taxon>Parachlamydiaceae</taxon>
        <taxon>Parachlamydia</taxon>
    </lineage>
</organism>
<comment type="similarity">
    <text evidence="6">Belongs to the peptidase M48 family.</text>
</comment>
<evidence type="ECO:0000259" key="7">
    <source>
        <dbReference type="Pfam" id="PF01435"/>
    </source>
</evidence>
<dbReference type="GO" id="GO:0004222">
    <property type="term" value="F:metalloendopeptidase activity"/>
    <property type="evidence" value="ECO:0007669"/>
    <property type="project" value="InterPro"/>
</dbReference>
<keyword evidence="5 6" id="KW-0482">Metalloprotease</keyword>
<evidence type="ECO:0000256" key="2">
    <source>
        <dbReference type="ARBA" id="ARBA00022723"/>
    </source>
</evidence>
<dbReference type="Gene3D" id="3.30.2010.10">
    <property type="entry name" value="Metalloproteases ('zincins'), catalytic domain"/>
    <property type="match status" value="1"/>
</dbReference>
<dbReference type="Pfam" id="PF01435">
    <property type="entry name" value="Peptidase_M48"/>
    <property type="match status" value="1"/>
</dbReference>
<name>A0A0C1EPT2_9BACT</name>
<protein>
    <recommendedName>
        <fullName evidence="7">Peptidase M48 domain-containing protein</fullName>
    </recommendedName>
</protein>
<dbReference type="EMBL" id="JSAM01000029">
    <property type="protein sequence ID" value="KIA78249.1"/>
    <property type="molecule type" value="Genomic_DNA"/>
</dbReference>
<comment type="caution">
    <text evidence="8">The sequence shown here is derived from an EMBL/GenBank/DDBJ whole genome shotgun (WGS) entry which is preliminary data.</text>
</comment>
<keyword evidence="1 6" id="KW-0645">Protease</keyword>
<evidence type="ECO:0000256" key="4">
    <source>
        <dbReference type="ARBA" id="ARBA00022833"/>
    </source>
</evidence>
<dbReference type="PANTHER" id="PTHR22726:SF1">
    <property type="entry name" value="METALLOENDOPEPTIDASE OMA1, MITOCHONDRIAL"/>
    <property type="match status" value="1"/>
</dbReference>
<keyword evidence="4 6" id="KW-0862">Zinc</keyword>
<dbReference type="GO" id="GO:0046872">
    <property type="term" value="F:metal ion binding"/>
    <property type="evidence" value="ECO:0007669"/>
    <property type="project" value="UniProtKB-KW"/>
</dbReference>
<feature type="domain" description="Peptidase M48" evidence="7">
    <location>
        <begin position="82"/>
        <end position="268"/>
    </location>
</feature>
<dbReference type="GO" id="GO:0016020">
    <property type="term" value="C:membrane"/>
    <property type="evidence" value="ECO:0007669"/>
    <property type="project" value="TreeGrafter"/>
</dbReference>
<accession>A0A0C1EPT2</accession>
<evidence type="ECO:0000256" key="6">
    <source>
        <dbReference type="RuleBase" id="RU003983"/>
    </source>
</evidence>
<evidence type="ECO:0000313" key="8">
    <source>
        <dbReference type="EMBL" id="KIA78249.1"/>
    </source>
</evidence>
<dbReference type="InterPro" id="IPR001915">
    <property type="entry name" value="Peptidase_M48"/>
</dbReference>
<evidence type="ECO:0000256" key="3">
    <source>
        <dbReference type="ARBA" id="ARBA00022801"/>
    </source>
</evidence>